<protein>
    <submittedName>
        <fullName evidence="3">Uncharacterized protein</fullName>
    </submittedName>
</protein>
<evidence type="ECO:0000313" key="3">
    <source>
        <dbReference type="EMBL" id="ORX96875.1"/>
    </source>
</evidence>
<feature type="compositionally biased region" description="Low complexity" evidence="1">
    <location>
        <begin position="270"/>
        <end position="288"/>
    </location>
</feature>
<evidence type="ECO:0000313" key="4">
    <source>
        <dbReference type="Proteomes" id="UP000193498"/>
    </source>
</evidence>
<dbReference type="Proteomes" id="UP000193498">
    <property type="component" value="Unassembled WGS sequence"/>
</dbReference>
<name>A0A1Y1YFW4_9FUNG</name>
<evidence type="ECO:0000256" key="1">
    <source>
        <dbReference type="SAM" id="MobiDB-lite"/>
    </source>
</evidence>
<accession>A0A1Y1YFW4</accession>
<evidence type="ECO:0000256" key="2">
    <source>
        <dbReference type="SAM" id="SignalP"/>
    </source>
</evidence>
<proteinExistence type="predicted"/>
<sequence length="288" mass="32038">MLFKSTVVFTGSLAFLLSAEAAPHITQPLVSLGLKLDPLIKGPDAPLLELGQEDPGLLHITPPSLANSPYSIDLPEGLKFNAVNDIVYEGYASLMRDYSVSCQDAIRRIDQEFPNVKNCSDENGLYFSQLDTICSDECLEPTVTASKIIVEACKQEETDGVTDRSYASWSDLATAKAACQPVDYFESKRCLEVVLEANVNRVNLKYKKNAKFREYQEVLCLPCTEEFYLATRDAENVPNLYFSALEESEELFQAFEMYCGYNMPYTPSPTTTQHNATATTTDAVSKHN</sequence>
<comment type="caution">
    <text evidence="3">The sequence shown here is derived from an EMBL/GenBank/DDBJ whole genome shotgun (WGS) entry which is preliminary data.</text>
</comment>
<reference evidence="3 4" key="1">
    <citation type="submission" date="2016-07" db="EMBL/GenBank/DDBJ databases">
        <title>Pervasive Adenine N6-methylation of Active Genes in Fungi.</title>
        <authorList>
            <consortium name="DOE Joint Genome Institute"/>
            <person name="Mondo S.J."/>
            <person name="Dannebaum R.O."/>
            <person name="Kuo R.C."/>
            <person name="Labutti K."/>
            <person name="Haridas S."/>
            <person name="Kuo A."/>
            <person name="Salamov A."/>
            <person name="Ahrendt S.R."/>
            <person name="Lipzen A."/>
            <person name="Sullivan W."/>
            <person name="Andreopoulos W.B."/>
            <person name="Clum A."/>
            <person name="Lindquist E."/>
            <person name="Daum C."/>
            <person name="Ramamoorthy G.K."/>
            <person name="Gryganskyi A."/>
            <person name="Culley D."/>
            <person name="Magnuson J.K."/>
            <person name="James T.Y."/>
            <person name="O'Malley M.A."/>
            <person name="Stajich J.E."/>
            <person name="Spatafora J.W."/>
            <person name="Visel A."/>
            <person name="Grigoriev I.V."/>
        </authorList>
    </citation>
    <scope>NUCLEOTIDE SEQUENCE [LARGE SCALE GENOMIC DNA]</scope>
    <source>
        <strain evidence="3 4">CBS 931.73</strain>
    </source>
</reference>
<feature type="region of interest" description="Disordered" evidence="1">
    <location>
        <begin position="269"/>
        <end position="288"/>
    </location>
</feature>
<dbReference type="OrthoDB" id="5565101at2759"/>
<gene>
    <name evidence="3" type="ORF">K493DRAFT_350459</name>
</gene>
<dbReference type="InParanoid" id="A0A1Y1YFW4"/>
<dbReference type="EMBL" id="MCFE01000144">
    <property type="protein sequence ID" value="ORX96875.1"/>
    <property type="molecule type" value="Genomic_DNA"/>
</dbReference>
<organism evidence="3 4">
    <name type="scientific">Basidiobolus meristosporus CBS 931.73</name>
    <dbReference type="NCBI Taxonomy" id="1314790"/>
    <lineage>
        <taxon>Eukaryota</taxon>
        <taxon>Fungi</taxon>
        <taxon>Fungi incertae sedis</taxon>
        <taxon>Zoopagomycota</taxon>
        <taxon>Entomophthoromycotina</taxon>
        <taxon>Basidiobolomycetes</taxon>
        <taxon>Basidiobolales</taxon>
        <taxon>Basidiobolaceae</taxon>
        <taxon>Basidiobolus</taxon>
    </lineage>
</organism>
<feature type="chain" id="PRO_5012801922" evidence="2">
    <location>
        <begin position="22"/>
        <end position="288"/>
    </location>
</feature>
<keyword evidence="4" id="KW-1185">Reference proteome</keyword>
<feature type="signal peptide" evidence="2">
    <location>
        <begin position="1"/>
        <end position="21"/>
    </location>
</feature>
<keyword evidence="2" id="KW-0732">Signal</keyword>
<dbReference type="AlphaFoldDB" id="A0A1Y1YFW4"/>